<dbReference type="PANTHER" id="PTHR31279:SF7">
    <property type="entry name" value="PROTEIN EXORDIUM-LIKE 3"/>
    <property type="match status" value="1"/>
</dbReference>
<dbReference type="GO" id="GO:0048046">
    <property type="term" value="C:apoplast"/>
    <property type="evidence" value="ECO:0007669"/>
    <property type="project" value="UniProtKB-SubCell"/>
</dbReference>
<reference evidence="7" key="1">
    <citation type="journal article" date="2023" name="Plant J.">
        <title>The genome of the king protea, Protea cynaroides.</title>
        <authorList>
            <person name="Chang J."/>
            <person name="Duong T.A."/>
            <person name="Schoeman C."/>
            <person name="Ma X."/>
            <person name="Roodt D."/>
            <person name="Barker N."/>
            <person name="Li Z."/>
            <person name="Van de Peer Y."/>
            <person name="Mizrachi E."/>
        </authorList>
    </citation>
    <scope>NUCLEOTIDE SEQUENCE</scope>
    <source>
        <tissue evidence="7">Young leaves</tissue>
    </source>
</reference>
<name>A0A9Q0JZ55_9MAGN</name>
<evidence type="ECO:0000256" key="3">
    <source>
        <dbReference type="ARBA" id="ARBA00022525"/>
    </source>
</evidence>
<organism evidence="7 8">
    <name type="scientific">Protea cynaroides</name>
    <dbReference type="NCBI Taxonomy" id="273540"/>
    <lineage>
        <taxon>Eukaryota</taxon>
        <taxon>Viridiplantae</taxon>
        <taxon>Streptophyta</taxon>
        <taxon>Embryophyta</taxon>
        <taxon>Tracheophyta</taxon>
        <taxon>Spermatophyta</taxon>
        <taxon>Magnoliopsida</taxon>
        <taxon>Proteales</taxon>
        <taxon>Proteaceae</taxon>
        <taxon>Protea</taxon>
    </lineage>
</organism>
<dbReference type="OrthoDB" id="2016249at2759"/>
<evidence type="ECO:0000256" key="2">
    <source>
        <dbReference type="ARBA" id="ARBA00022523"/>
    </source>
</evidence>
<dbReference type="AlphaFoldDB" id="A0A9Q0JZ55"/>
<dbReference type="InterPro" id="IPR006766">
    <property type="entry name" value="EXORDIUM-like"/>
</dbReference>
<keyword evidence="2" id="KW-0052">Apoplast</keyword>
<feature type="chain" id="PRO_5040171105" evidence="6">
    <location>
        <begin position="30"/>
        <end position="201"/>
    </location>
</feature>
<evidence type="ECO:0000256" key="6">
    <source>
        <dbReference type="SAM" id="SignalP"/>
    </source>
</evidence>
<keyword evidence="4 6" id="KW-0732">Signal</keyword>
<sequence>MWLVCVCRSSTLFPLIVAALLLFTTPVIGWRPGPNQQQNTMNTTSDLEFGGLRSMMDPLSSFTSGTIWKSQKRIIRGFLNSISAVNGKHPSVAGWWETVQIYTDQTGANISHNVRLGEEKNDRLYSHGKSLTRLSVQSIIKSATMKNEQEETEGQPPSHHFTPHSILNVLCRELMMDCRYIVAATLLGQVNGGEARVKYFF</sequence>
<dbReference type="Pfam" id="PF04674">
    <property type="entry name" value="Phi_1"/>
    <property type="match status" value="1"/>
</dbReference>
<gene>
    <name evidence="7" type="ORF">NE237_012346</name>
</gene>
<comment type="subcellular location">
    <subcellularLocation>
        <location evidence="1">Secreted</location>
        <location evidence="1">Extracellular space</location>
        <location evidence="1">Apoplast</location>
    </subcellularLocation>
</comment>
<protein>
    <submittedName>
        <fullName evidence="7">Uncharacterized protein</fullName>
    </submittedName>
</protein>
<accession>A0A9Q0JZ55</accession>
<comment type="caution">
    <text evidence="7">The sequence shown here is derived from an EMBL/GenBank/DDBJ whole genome shotgun (WGS) entry which is preliminary data.</text>
</comment>
<evidence type="ECO:0000313" key="8">
    <source>
        <dbReference type="Proteomes" id="UP001141806"/>
    </source>
</evidence>
<comment type="similarity">
    <text evidence="5">Belongs to the EXORDIUM family.</text>
</comment>
<keyword evidence="3" id="KW-0964">Secreted</keyword>
<feature type="signal peptide" evidence="6">
    <location>
        <begin position="1"/>
        <end position="29"/>
    </location>
</feature>
<keyword evidence="8" id="KW-1185">Reference proteome</keyword>
<evidence type="ECO:0000256" key="4">
    <source>
        <dbReference type="ARBA" id="ARBA00022729"/>
    </source>
</evidence>
<evidence type="ECO:0000256" key="5">
    <source>
        <dbReference type="ARBA" id="ARBA00023591"/>
    </source>
</evidence>
<dbReference type="Proteomes" id="UP001141806">
    <property type="component" value="Unassembled WGS sequence"/>
</dbReference>
<dbReference type="EMBL" id="JAMYWD010000011">
    <property type="protein sequence ID" value="KAJ4955563.1"/>
    <property type="molecule type" value="Genomic_DNA"/>
</dbReference>
<dbReference type="PANTHER" id="PTHR31279">
    <property type="entry name" value="PROTEIN EXORDIUM-LIKE 5"/>
    <property type="match status" value="1"/>
</dbReference>
<evidence type="ECO:0000256" key="1">
    <source>
        <dbReference type="ARBA" id="ARBA00004271"/>
    </source>
</evidence>
<evidence type="ECO:0000313" key="7">
    <source>
        <dbReference type="EMBL" id="KAJ4955563.1"/>
    </source>
</evidence>
<proteinExistence type="inferred from homology"/>